<evidence type="ECO:0000256" key="2">
    <source>
        <dbReference type="ARBA" id="ARBA00022475"/>
    </source>
</evidence>
<keyword evidence="13" id="KW-1185">Reference proteome</keyword>
<feature type="transmembrane region" description="Helical" evidence="9">
    <location>
        <begin position="103"/>
        <end position="120"/>
    </location>
</feature>
<keyword evidence="8 9" id="KW-0472">Membrane</keyword>
<evidence type="ECO:0000313" key="12">
    <source>
        <dbReference type="EMBL" id="ROO28398.1"/>
    </source>
</evidence>
<evidence type="ECO:0000256" key="8">
    <source>
        <dbReference type="ARBA" id="ARBA00023136"/>
    </source>
</evidence>
<evidence type="ECO:0000256" key="4">
    <source>
        <dbReference type="ARBA" id="ARBA00022692"/>
    </source>
</evidence>
<dbReference type="InParanoid" id="A0A423PS46"/>
<keyword evidence="3 9" id="KW-0645">Protease</keyword>
<dbReference type="OrthoDB" id="9810259at2"/>
<organism evidence="12 13">
    <name type="scientific">Salinisphaera japonica YTM-1</name>
    <dbReference type="NCBI Taxonomy" id="1209778"/>
    <lineage>
        <taxon>Bacteria</taxon>
        <taxon>Pseudomonadati</taxon>
        <taxon>Pseudomonadota</taxon>
        <taxon>Gammaproteobacteria</taxon>
        <taxon>Salinisphaerales</taxon>
        <taxon>Salinisphaeraceae</taxon>
        <taxon>Salinisphaera</taxon>
    </lineage>
</organism>
<dbReference type="GO" id="GO:0005886">
    <property type="term" value="C:plasma membrane"/>
    <property type="evidence" value="ECO:0007669"/>
    <property type="project" value="UniProtKB-SubCell"/>
</dbReference>
<dbReference type="InterPro" id="IPR001872">
    <property type="entry name" value="Peptidase_A8"/>
</dbReference>
<proteinExistence type="inferred from homology"/>
<comment type="catalytic activity">
    <reaction evidence="9 10">
        <text>Release of signal peptides from bacterial membrane prolipoproteins. Hydrolyzes -Xaa-Yaa-Zaa-|-(S,diacylglyceryl)Cys-, in which Xaa is hydrophobic (preferably Leu), and Yaa (Ala or Ser) and Zaa (Gly or Ala) have small, neutral side chains.</text>
        <dbReference type="EC" id="3.4.23.36"/>
    </reaction>
</comment>
<dbReference type="PROSITE" id="PS00855">
    <property type="entry name" value="SPASE_II"/>
    <property type="match status" value="1"/>
</dbReference>
<keyword evidence="6 9" id="KW-0378">Hydrolase</keyword>
<feature type="active site" evidence="9">
    <location>
        <position position="148"/>
    </location>
</feature>
<keyword evidence="4 9" id="KW-0812">Transmembrane</keyword>
<evidence type="ECO:0000256" key="6">
    <source>
        <dbReference type="ARBA" id="ARBA00022801"/>
    </source>
</evidence>
<dbReference type="Proteomes" id="UP000285310">
    <property type="component" value="Unassembled WGS sequence"/>
</dbReference>
<name>A0A423PS46_9GAMM</name>
<dbReference type="NCBIfam" id="TIGR00077">
    <property type="entry name" value="lspA"/>
    <property type="match status" value="1"/>
</dbReference>
<protein>
    <recommendedName>
        <fullName evidence="9">Lipoprotein signal peptidase</fullName>
        <ecNumber evidence="9">3.4.23.36</ecNumber>
    </recommendedName>
    <alternativeName>
        <fullName evidence="9">Prolipoprotein signal peptidase</fullName>
    </alternativeName>
    <alternativeName>
        <fullName evidence="9">Signal peptidase II</fullName>
        <shortName evidence="9">SPase II</shortName>
    </alternativeName>
</protein>
<evidence type="ECO:0000256" key="11">
    <source>
        <dbReference type="RuleBase" id="RU004181"/>
    </source>
</evidence>
<dbReference type="EMBL" id="AYKG01000022">
    <property type="protein sequence ID" value="ROO28398.1"/>
    <property type="molecule type" value="Genomic_DNA"/>
</dbReference>
<dbReference type="EC" id="3.4.23.36" evidence="9"/>
<comment type="caution">
    <text evidence="12">The sequence shown here is derived from an EMBL/GenBank/DDBJ whole genome shotgun (WGS) entry which is preliminary data.</text>
</comment>
<comment type="similarity">
    <text evidence="1 9 11">Belongs to the peptidase A8 family.</text>
</comment>
<feature type="transmembrane region" description="Helical" evidence="9">
    <location>
        <begin position="140"/>
        <end position="165"/>
    </location>
</feature>
<keyword evidence="2 9" id="KW-1003">Cell membrane</keyword>
<evidence type="ECO:0000313" key="13">
    <source>
        <dbReference type="Proteomes" id="UP000285310"/>
    </source>
</evidence>
<dbReference type="GO" id="GO:0004190">
    <property type="term" value="F:aspartic-type endopeptidase activity"/>
    <property type="evidence" value="ECO:0007669"/>
    <property type="project" value="UniProtKB-UniRule"/>
</dbReference>
<evidence type="ECO:0000256" key="9">
    <source>
        <dbReference type="HAMAP-Rule" id="MF_00161"/>
    </source>
</evidence>
<reference evidence="12 13" key="1">
    <citation type="submission" date="2013-10" db="EMBL/GenBank/DDBJ databases">
        <title>Salinisphaera japonica YTM-1 Genome Sequencing.</title>
        <authorList>
            <person name="Lai Q."/>
            <person name="Li C."/>
            <person name="Shao Z."/>
        </authorList>
    </citation>
    <scope>NUCLEOTIDE SEQUENCE [LARGE SCALE GENOMIC DNA]</scope>
    <source>
        <strain evidence="12 13">YTM-1</strain>
    </source>
</reference>
<accession>A0A423PS46</accession>
<comment type="pathway">
    <text evidence="9">Protein modification; lipoprotein biosynthesis (signal peptide cleavage).</text>
</comment>
<feature type="transmembrane region" description="Helical" evidence="9">
    <location>
        <begin position="66"/>
        <end position="94"/>
    </location>
</feature>
<dbReference type="PANTHER" id="PTHR33695">
    <property type="entry name" value="LIPOPROTEIN SIGNAL PEPTIDASE"/>
    <property type="match status" value="1"/>
</dbReference>
<gene>
    <name evidence="9" type="primary">lspA</name>
    <name evidence="12" type="ORF">SAJA_08120</name>
</gene>
<evidence type="ECO:0000256" key="1">
    <source>
        <dbReference type="ARBA" id="ARBA00006139"/>
    </source>
</evidence>
<comment type="subcellular location">
    <subcellularLocation>
        <location evidence="9">Cell membrane</location>
        <topology evidence="9">Multi-pass membrane protein</topology>
    </subcellularLocation>
</comment>
<dbReference type="FunCoup" id="A0A423PS46">
    <property type="interactions" value="344"/>
</dbReference>
<feature type="active site" evidence="9">
    <location>
        <position position="130"/>
    </location>
</feature>
<keyword evidence="5 9" id="KW-0064">Aspartyl protease</keyword>
<evidence type="ECO:0000256" key="5">
    <source>
        <dbReference type="ARBA" id="ARBA00022750"/>
    </source>
</evidence>
<dbReference type="HAMAP" id="MF_00161">
    <property type="entry name" value="LspA"/>
    <property type="match status" value="1"/>
</dbReference>
<evidence type="ECO:0000256" key="10">
    <source>
        <dbReference type="RuleBase" id="RU000594"/>
    </source>
</evidence>
<evidence type="ECO:0000256" key="7">
    <source>
        <dbReference type="ARBA" id="ARBA00022989"/>
    </source>
</evidence>
<dbReference type="GO" id="GO:0006508">
    <property type="term" value="P:proteolysis"/>
    <property type="evidence" value="ECO:0007669"/>
    <property type="project" value="UniProtKB-KW"/>
</dbReference>
<dbReference type="Pfam" id="PF01252">
    <property type="entry name" value="Peptidase_A8"/>
    <property type="match status" value="1"/>
</dbReference>
<dbReference type="UniPathway" id="UPA00665"/>
<comment type="function">
    <text evidence="9 10">This protein specifically catalyzes the removal of signal peptides from prolipoproteins.</text>
</comment>
<dbReference type="RefSeq" id="WP_123658139.1">
    <property type="nucleotide sequence ID" value="NZ_AYKG01000022.1"/>
</dbReference>
<feature type="transmembrane region" description="Helical" evidence="9">
    <location>
        <begin position="22"/>
        <end position="46"/>
    </location>
</feature>
<dbReference type="PANTHER" id="PTHR33695:SF1">
    <property type="entry name" value="LIPOPROTEIN SIGNAL PEPTIDASE"/>
    <property type="match status" value="1"/>
</dbReference>
<dbReference type="AlphaFoldDB" id="A0A423PS46"/>
<dbReference type="PRINTS" id="PR00781">
    <property type="entry name" value="LIPOSIGPTASE"/>
</dbReference>
<evidence type="ECO:0000256" key="3">
    <source>
        <dbReference type="ARBA" id="ARBA00022670"/>
    </source>
</evidence>
<sequence>MTHSTSSTADARQRRGIANAHWLWLSALVIGLDQFTKQLVVNHYGLYESTPLFAWLNLTRVHNTGAAFSMLAGATPWLFVGLSVVVTIGVMVWLRRHPYTNRLFGLCLALIAGGALGNAIDRALRGHVIDFVDFHIGAWHYPAFNVADCAIVVGAILIFVDMLFVSRRR</sequence>
<keyword evidence="7 9" id="KW-1133">Transmembrane helix</keyword>